<reference evidence="8" key="2">
    <citation type="submission" date="2020-09" db="EMBL/GenBank/DDBJ databases">
        <authorList>
            <person name="Sun Q."/>
            <person name="Zhou Y."/>
        </authorList>
    </citation>
    <scope>NUCLEOTIDE SEQUENCE</scope>
    <source>
        <strain evidence="8">CGMCC 1.12827</strain>
    </source>
</reference>
<evidence type="ECO:0000256" key="3">
    <source>
        <dbReference type="ARBA" id="ARBA00023125"/>
    </source>
</evidence>
<organism evidence="8 9">
    <name type="scientific">Gordonia jinhuaensis</name>
    <dbReference type="NCBI Taxonomy" id="1517702"/>
    <lineage>
        <taxon>Bacteria</taxon>
        <taxon>Bacillati</taxon>
        <taxon>Actinomycetota</taxon>
        <taxon>Actinomycetes</taxon>
        <taxon>Mycobacteriales</taxon>
        <taxon>Gordoniaceae</taxon>
        <taxon>Gordonia</taxon>
    </lineage>
</organism>
<dbReference type="SUPFAM" id="SSF51182">
    <property type="entry name" value="RmlC-like cupins"/>
    <property type="match status" value="1"/>
</dbReference>
<dbReference type="Pfam" id="PF02311">
    <property type="entry name" value="AraC_binding"/>
    <property type="match status" value="1"/>
</dbReference>
<dbReference type="Gene3D" id="2.60.120.10">
    <property type="entry name" value="Jelly Rolls"/>
    <property type="match status" value="1"/>
</dbReference>
<keyword evidence="9" id="KW-1185">Reference proteome</keyword>
<dbReference type="EMBL" id="BMGC01000007">
    <property type="protein sequence ID" value="GGB27715.1"/>
    <property type="molecule type" value="Genomic_DNA"/>
</dbReference>
<reference evidence="8" key="1">
    <citation type="journal article" date="2014" name="Int. J. Syst. Evol. Microbiol.">
        <title>Complete genome sequence of Corynebacterium casei LMG S-19264T (=DSM 44701T), isolated from a smear-ripened cheese.</title>
        <authorList>
            <consortium name="US DOE Joint Genome Institute (JGI-PGF)"/>
            <person name="Walter F."/>
            <person name="Albersmeier A."/>
            <person name="Kalinowski J."/>
            <person name="Ruckert C."/>
        </authorList>
    </citation>
    <scope>NUCLEOTIDE SEQUENCE</scope>
    <source>
        <strain evidence="8">CGMCC 1.12827</strain>
    </source>
</reference>
<keyword evidence="2" id="KW-0805">Transcription regulation</keyword>
<evidence type="ECO:0000256" key="4">
    <source>
        <dbReference type="ARBA" id="ARBA00023163"/>
    </source>
</evidence>
<dbReference type="InterPro" id="IPR009057">
    <property type="entry name" value="Homeodomain-like_sf"/>
</dbReference>
<comment type="caution">
    <text evidence="8">The sequence shown here is derived from an EMBL/GenBank/DDBJ whole genome shotgun (WGS) entry which is preliminary data.</text>
</comment>
<feature type="domain" description="HTH araC/xylS-type" evidence="7">
    <location>
        <begin position="149"/>
        <end position="246"/>
    </location>
</feature>
<dbReference type="Gene3D" id="1.10.10.60">
    <property type="entry name" value="Homeodomain-like"/>
    <property type="match status" value="1"/>
</dbReference>
<dbReference type="GO" id="GO:0043565">
    <property type="term" value="F:sequence-specific DNA binding"/>
    <property type="evidence" value="ECO:0007669"/>
    <property type="project" value="InterPro"/>
</dbReference>
<accession>A0A916T2P3</accession>
<proteinExistence type="predicted"/>
<dbReference type="InterPro" id="IPR011051">
    <property type="entry name" value="RmlC_Cupin_sf"/>
</dbReference>
<keyword evidence="1" id="KW-0678">Repressor</keyword>
<evidence type="ECO:0000256" key="5">
    <source>
        <dbReference type="ARBA" id="ARBA00074140"/>
    </source>
</evidence>
<dbReference type="InterPro" id="IPR014710">
    <property type="entry name" value="RmlC-like_jellyroll"/>
</dbReference>
<name>A0A916T2P3_9ACTN</name>
<keyword evidence="3" id="KW-0238">DNA-binding</keyword>
<dbReference type="SUPFAM" id="SSF46689">
    <property type="entry name" value="Homeodomain-like"/>
    <property type="match status" value="2"/>
</dbReference>
<dbReference type="FunFam" id="1.10.10.60:FF:000132">
    <property type="entry name" value="AraC family transcriptional regulator"/>
    <property type="match status" value="1"/>
</dbReference>
<dbReference type="Pfam" id="PF12833">
    <property type="entry name" value="HTH_18"/>
    <property type="match status" value="1"/>
</dbReference>
<evidence type="ECO:0000313" key="9">
    <source>
        <dbReference type="Proteomes" id="UP000621454"/>
    </source>
</evidence>
<dbReference type="InterPro" id="IPR003313">
    <property type="entry name" value="AraC-bd"/>
</dbReference>
<dbReference type="PROSITE" id="PS01124">
    <property type="entry name" value="HTH_ARAC_FAMILY_2"/>
    <property type="match status" value="1"/>
</dbReference>
<dbReference type="SMART" id="SM00342">
    <property type="entry name" value="HTH_ARAC"/>
    <property type="match status" value="1"/>
</dbReference>
<dbReference type="AlphaFoldDB" id="A0A916T2P3"/>
<evidence type="ECO:0000256" key="2">
    <source>
        <dbReference type="ARBA" id="ARBA00023015"/>
    </source>
</evidence>
<evidence type="ECO:0000256" key="1">
    <source>
        <dbReference type="ARBA" id="ARBA00022491"/>
    </source>
</evidence>
<evidence type="ECO:0000256" key="6">
    <source>
        <dbReference type="ARBA" id="ARBA00079449"/>
    </source>
</evidence>
<protein>
    <recommendedName>
        <fullName evidence="5">HTH-type transcriptional regulator RipA</fullName>
    </recommendedName>
    <alternativeName>
        <fullName evidence="6">Repressor of iron proteins A</fullName>
    </alternativeName>
</protein>
<dbReference type="InterPro" id="IPR018060">
    <property type="entry name" value="HTH_AraC"/>
</dbReference>
<dbReference type="PANTHER" id="PTHR11019:SF199">
    <property type="entry name" value="HTH-TYPE TRANSCRIPTIONAL REGULATOR NIMR"/>
    <property type="match status" value="1"/>
</dbReference>
<dbReference type="Proteomes" id="UP000621454">
    <property type="component" value="Unassembled WGS sequence"/>
</dbReference>
<evidence type="ECO:0000259" key="7">
    <source>
        <dbReference type="PROSITE" id="PS01124"/>
    </source>
</evidence>
<dbReference type="PANTHER" id="PTHR11019">
    <property type="entry name" value="HTH-TYPE TRANSCRIPTIONAL REGULATOR NIMR"/>
    <property type="match status" value="1"/>
</dbReference>
<sequence length="251" mass="27520">MSEIRHLPLPSAMTERRAGGDVIDRHVHNGHQLIYVTGGVLAIQTDRGAWVASVQSALWVPSGIWHEHRFYGHCEFHTVGFETLPPHLPEDMPAIITVEGLVRELIVAICAPDAPSAEIPAMRTLLSARLRRGLAQPLMLPNATDPRLVAACAVVNSDLSRPRTLGQLAAEVNTSERTLSRLFRSEFEMTYPQWRTKIRVFAAMVLLADGATVTHTAHACGWATASAFVDAFRRAMGTTPGIHRLCAAPIR</sequence>
<keyword evidence="4" id="KW-0804">Transcription</keyword>
<dbReference type="GO" id="GO:0003700">
    <property type="term" value="F:DNA-binding transcription factor activity"/>
    <property type="evidence" value="ECO:0007669"/>
    <property type="project" value="InterPro"/>
</dbReference>
<evidence type="ECO:0000313" key="8">
    <source>
        <dbReference type="EMBL" id="GGB27715.1"/>
    </source>
</evidence>
<gene>
    <name evidence="8" type="ORF">GCM10011489_14890</name>
</gene>